<dbReference type="EMBL" id="HBGI01004464">
    <property type="protein sequence ID" value="CAD9241138.1"/>
    <property type="molecule type" value="Transcribed_RNA"/>
</dbReference>
<evidence type="ECO:0000313" key="1">
    <source>
        <dbReference type="EMBL" id="CAD9241138.1"/>
    </source>
</evidence>
<sequence>MRALYVGGAPVQCHGAAMRCSAVGERGAAKGCRGRRGTERACVSKVCRLRLAQSGRATCDPTKHRARRGDVRVCCSAAGGGAERSTATPRESGEPAEGGCEQCHGAGMIACPVCDAKGVFTVEMMGTVSSTACPMCRGKKKTPCPTCKRDVYTAVKWWDQVDPDDPTPRVTWGSPPPS</sequence>
<dbReference type="SUPFAM" id="SSF57938">
    <property type="entry name" value="DnaJ/Hsp40 cysteine-rich domain"/>
    <property type="match status" value="1"/>
</dbReference>
<gene>
    <name evidence="1" type="ORF">EAUS1353_LOCUS2878</name>
</gene>
<evidence type="ECO:0008006" key="2">
    <source>
        <dbReference type="Google" id="ProtNLM"/>
    </source>
</evidence>
<protein>
    <recommendedName>
        <fullName evidence="2">CR-type domain-containing protein</fullName>
    </recommendedName>
</protein>
<reference evidence="1" key="1">
    <citation type="submission" date="2021-01" db="EMBL/GenBank/DDBJ databases">
        <authorList>
            <person name="Corre E."/>
            <person name="Pelletier E."/>
            <person name="Niang G."/>
            <person name="Scheremetjew M."/>
            <person name="Finn R."/>
            <person name="Kale V."/>
            <person name="Holt S."/>
            <person name="Cochrane G."/>
            <person name="Meng A."/>
            <person name="Brown T."/>
            <person name="Cohen L."/>
        </authorList>
    </citation>
    <scope>NUCLEOTIDE SEQUENCE</scope>
    <source>
        <strain evidence="1">CCMP3124</strain>
    </source>
</reference>
<dbReference type="AlphaFoldDB" id="A0A7S1TN03"/>
<name>A0A7S1TN03_9RHOD</name>
<dbReference type="InterPro" id="IPR036410">
    <property type="entry name" value="HSP_DnaJ_Cys-rich_dom_sf"/>
</dbReference>
<organism evidence="1">
    <name type="scientific">Erythrolobus australicus</name>
    <dbReference type="NCBI Taxonomy" id="1077150"/>
    <lineage>
        <taxon>Eukaryota</taxon>
        <taxon>Rhodophyta</taxon>
        <taxon>Bangiophyceae</taxon>
        <taxon>Porphyridiales</taxon>
        <taxon>Porphyridiaceae</taxon>
        <taxon>Erythrolobus</taxon>
    </lineage>
</organism>
<accession>A0A7S1TN03</accession>
<proteinExistence type="predicted"/>